<comment type="caution">
    <text evidence="2">The sequence shown here is derived from an EMBL/GenBank/DDBJ whole genome shotgun (WGS) entry which is preliminary data.</text>
</comment>
<dbReference type="RefSeq" id="WP_106171350.1">
    <property type="nucleotide sequence ID" value="NZ_JAVKZF010000004.1"/>
</dbReference>
<dbReference type="Pfam" id="PF13358">
    <property type="entry name" value="DDE_3"/>
    <property type="match status" value="1"/>
</dbReference>
<reference evidence="2 3" key="1">
    <citation type="journal article" date="2019" name="Genome Biol. Evol.">
        <title>Day and night: Metabolic profiles and evolutionary relationships of six axenic non-marine cyanobacteria.</title>
        <authorList>
            <person name="Will S.E."/>
            <person name="Henke P."/>
            <person name="Boedeker C."/>
            <person name="Huang S."/>
            <person name="Brinkmann H."/>
            <person name="Rohde M."/>
            <person name="Jarek M."/>
            <person name="Friedl T."/>
            <person name="Seufert S."/>
            <person name="Schumacher M."/>
            <person name="Overmann J."/>
            <person name="Neumann-Schaal M."/>
            <person name="Petersen J."/>
        </authorList>
    </citation>
    <scope>NUCLEOTIDE SEQUENCE [LARGE SCALE GENOMIC DNA]</scope>
    <source>
        <strain evidence="2 3">SAG 39.79</strain>
    </source>
</reference>
<protein>
    <recommendedName>
        <fullName evidence="1">Tc1-like transposase DDE domain-containing protein</fullName>
    </recommendedName>
</protein>
<dbReference type="InterPro" id="IPR038717">
    <property type="entry name" value="Tc1-like_DDE_dom"/>
</dbReference>
<keyword evidence="3" id="KW-1185">Reference proteome</keyword>
<accession>A0AB37U7G8</accession>
<feature type="domain" description="Tc1-like transposase DDE" evidence="1">
    <location>
        <begin position="45"/>
        <end position="107"/>
    </location>
</feature>
<sequence>MLWLVAIVVQSLPTPARLLEPEENQRLWKSWQKGLKVRFTLPPDLPPLRMLLVMDNLVGHKTPQFVLWLCAHGIMPLYTPLGGSWLNMAESIQRILKRRALEGHHPQTTYQIIEWLEATAFGWNQQPTPFIWAGLRAQRRDRARQRLHSLGGSGACTRRPLRRTIVPKNNGNAHAK</sequence>
<proteinExistence type="predicted"/>
<gene>
    <name evidence="2" type="ORF">DSM107010_72250</name>
</gene>
<evidence type="ECO:0000259" key="1">
    <source>
        <dbReference type="Pfam" id="PF13358"/>
    </source>
</evidence>
<dbReference type="Proteomes" id="UP000282574">
    <property type="component" value="Unassembled WGS sequence"/>
</dbReference>
<evidence type="ECO:0000313" key="3">
    <source>
        <dbReference type="Proteomes" id="UP000282574"/>
    </source>
</evidence>
<organism evidence="2 3">
    <name type="scientific">Chroococcidiopsis cubana SAG 39.79</name>
    <dbReference type="NCBI Taxonomy" id="388085"/>
    <lineage>
        <taxon>Bacteria</taxon>
        <taxon>Bacillati</taxon>
        <taxon>Cyanobacteriota</taxon>
        <taxon>Cyanophyceae</taxon>
        <taxon>Chroococcidiopsidales</taxon>
        <taxon>Chroococcidiopsidaceae</taxon>
        <taxon>Chroococcidiopsis</taxon>
    </lineage>
</organism>
<dbReference type="EMBL" id="RSCK01000218">
    <property type="protein sequence ID" value="RUS93938.1"/>
    <property type="molecule type" value="Genomic_DNA"/>
</dbReference>
<dbReference type="AlphaFoldDB" id="A0AB37U7G8"/>
<evidence type="ECO:0000313" key="2">
    <source>
        <dbReference type="EMBL" id="RUS93938.1"/>
    </source>
</evidence>
<name>A0AB37U7G8_9CYAN</name>